<dbReference type="Proteomes" id="UP000823786">
    <property type="component" value="Unassembled WGS sequence"/>
</dbReference>
<evidence type="ECO:0000313" key="2">
    <source>
        <dbReference type="EMBL" id="MBP1860341.1"/>
    </source>
</evidence>
<dbReference type="Pfam" id="PF01019">
    <property type="entry name" value="G_glu_transpept"/>
    <property type="match status" value="1"/>
</dbReference>
<dbReference type="PRINTS" id="PR01210">
    <property type="entry name" value="GGTRANSPTASE"/>
</dbReference>
<dbReference type="SUPFAM" id="SSF56235">
    <property type="entry name" value="N-terminal nucleophile aminohydrolases (Ntn hydrolases)"/>
    <property type="match status" value="1"/>
</dbReference>
<dbReference type="Gene3D" id="3.60.20.40">
    <property type="match status" value="1"/>
</dbReference>
<organism evidence="2 3">
    <name type="scientific">Rhizobium herbae</name>
    <dbReference type="NCBI Taxonomy" id="508661"/>
    <lineage>
        <taxon>Bacteria</taxon>
        <taxon>Pseudomonadati</taxon>
        <taxon>Pseudomonadota</taxon>
        <taxon>Alphaproteobacteria</taxon>
        <taxon>Hyphomicrobiales</taxon>
        <taxon>Rhizobiaceae</taxon>
        <taxon>Rhizobium/Agrobacterium group</taxon>
        <taxon>Rhizobium</taxon>
    </lineage>
</organism>
<keyword evidence="2" id="KW-0808">Transferase</keyword>
<dbReference type="Gene3D" id="1.10.246.130">
    <property type="match status" value="1"/>
</dbReference>
<reference evidence="2 3" key="1">
    <citation type="submission" date="2021-03" db="EMBL/GenBank/DDBJ databases">
        <title>Genomic Encyclopedia of Type Strains, Phase IV (KMG-IV): sequencing the most valuable type-strain genomes for metagenomic binning, comparative biology and taxonomic classification.</title>
        <authorList>
            <person name="Goeker M."/>
        </authorList>
    </citation>
    <scope>NUCLEOTIDE SEQUENCE [LARGE SCALE GENOMIC DNA]</scope>
    <source>
        <strain evidence="2 3">DSM 26427</strain>
    </source>
</reference>
<dbReference type="GO" id="GO:0103068">
    <property type="term" value="F:leukotriene C4 gamma-glutamyl transferase activity"/>
    <property type="evidence" value="ECO:0007669"/>
    <property type="project" value="UniProtKB-EC"/>
</dbReference>
<keyword evidence="2" id="KW-0378">Hydrolase</keyword>
<accession>A0ABS4EQX0</accession>
<dbReference type="InterPro" id="IPR043138">
    <property type="entry name" value="GGT_lsub"/>
</dbReference>
<keyword evidence="2" id="KW-0012">Acyltransferase</keyword>
<sequence length="537" mass="56865">MTPNEPSTNGPGFAQGRGGMVTSPHPLASESGARVLREGGNALDAAIAIGATIAVVYPHFCGLGGDAVWIAADEEGRKDCFLGIGQSARTLPGFDGSIPLRGPLSMLTSACVVDSWHHAHDYSVRNWGGGLSFSSLLDDAIGYAVDGFPVTKSQNFWLDFRKSEVASWPGFGEVFMPGGIAPQIGMPFRQKELANSLQLIARDGPRSFYEGELGARIAKGLLAAGSPLTSADLAATRTRQSKPASLLYRGMELLAPPPPTQGISTLAIMGILSHFDLKELAPGGVDHIHLCVEAVKRAFLNRGLIADPDFINQPVEDWLNPAHLARSAQSIDLEHAMDWPQSFRPGDTVFFGATDQSGKSVSVLQSTYFDWGSGVVVGDTGILWQNRGAAFSLDPTHPNAIAPAKRPFYTLNPGLGLRDGKPALIYGTQGADGQPQTLSMILTRLIDFGEDPVTALTGPRFLLGKTFSDSRDTLKLEVDAGDAVFAALTARGHMLSPIDRLSPLAGQAGIIVRQEDGSTAGAHDPRGEGIALLVEPT</sequence>
<dbReference type="EC" id="2.3.2.2" evidence="2"/>
<protein>
    <submittedName>
        <fullName evidence="2">Gamma-glutamyltranspeptidase/glutathione hydrolase</fullName>
        <ecNumber evidence="2">2.3.2.2</ecNumber>
        <ecNumber evidence="2">3.4.19.13</ecNumber>
    </submittedName>
</protein>
<dbReference type="GO" id="GO:0036374">
    <property type="term" value="F:glutathione hydrolase activity"/>
    <property type="evidence" value="ECO:0007669"/>
    <property type="project" value="UniProtKB-EC"/>
</dbReference>
<proteinExistence type="predicted"/>
<dbReference type="PANTHER" id="PTHR43881:SF5">
    <property type="entry name" value="GAMMA-GLUTAMYLTRANSPEPTIDASE"/>
    <property type="match status" value="1"/>
</dbReference>
<dbReference type="EMBL" id="JAGGJV010000007">
    <property type="protein sequence ID" value="MBP1860341.1"/>
    <property type="molecule type" value="Genomic_DNA"/>
</dbReference>
<dbReference type="EC" id="3.4.19.13" evidence="2"/>
<name>A0ABS4EQX0_9HYPH</name>
<comment type="caution">
    <text evidence="2">The sequence shown here is derived from an EMBL/GenBank/DDBJ whole genome shotgun (WGS) entry which is preliminary data.</text>
</comment>
<evidence type="ECO:0000256" key="1">
    <source>
        <dbReference type="SAM" id="MobiDB-lite"/>
    </source>
</evidence>
<dbReference type="InterPro" id="IPR043137">
    <property type="entry name" value="GGT_ssub_C"/>
</dbReference>
<feature type="region of interest" description="Disordered" evidence="1">
    <location>
        <begin position="1"/>
        <end position="27"/>
    </location>
</feature>
<feature type="compositionally biased region" description="Polar residues" evidence="1">
    <location>
        <begin position="1"/>
        <end position="10"/>
    </location>
</feature>
<dbReference type="PANTHER" id="PTHR43881">
    <property type="entry name" value="GAMMA-GLUTAMYLTRANSPEPTIDASE (AFU_ORTHOLOGUE AFUA_4G13580)"/>
    <property type="match status" value="1"/>
</dbReference>
<dbReference type="InterPro" id="IPR052896">
    <property type="entry name" value="GGT-like_enzyme"/>
</dbReference>
<gene>
    <name evidence="2" type="ORF">J2Z75_003862</name>
</gene>
<dbReference type="InterPro" id="IPR029055">
    <property type="entry name" value="Ntn_hydrolases_N"/>
</dbReference>
<evidence type="ECO:0000313" key="3">
    <source>
        <dbReference type="Proteomes" id="UP000823786"/>
    </source>
</evidence>
<keyword evidence="3" id="KW-1185">Reference proteome</keyword>